<sequence length="172" mass="18550">MPALKNIKRLSGASLLILANKQDIKGALSPEEIAKVLNLEAMDKTRHWRIVGCSAYTGEGLIEGFDWYVEGGMGSVSLAIGNAAKEAGAHIITRADVKQLLVEDSGRVNGVLLGDGMPVHSLIVLSNATPYKTFKELTPDDVLPDDFIRAIKNSDYSSAGFEKRKFGHGKPN</sequence>
<dbReference type="Proteomes" id="UP001187192">
    <property type="component" value="Unassembled WGS sequence"/>
</dbReference>
<keyword evidence="3 4" id="KW-0342">GTP-binding</keyword>
<evidence type="ECO:0000256" key="2">
    <source>
        <dbReference type="ARBA" id="ARBA00022741"/>
    </source>
</evidence>
<dbReference type="GO" id="GO:0005525">
    <property type="term" value="F:GTP binding"/>
    <property type="evidence" value="ECO:0007669"/>
    <property type="project" value="UniProtKB-KW"/>
</dbReference>
<evidence type="ECO:0000256" key="1">
    <source>
        <dbReference type="ARBA" id="ARBA00006046"/>
    </source>
</evidence>
<protein>
    <submittedName>
        <fullName evidence="5">Uncharacterized protein</fullName>
    </submittedName>
</protein>
<keyword evidence="2 4" id="KW-0547">Nucleotide-binding</keyword>
<dbReference type="InterPro" id="IPR036188">
    <property type="entry name" value="FAD/NAD-bd_sf"/>
</dbReference>
<proteinExistence type="inferred from homology"/>
<keyword evidence="6" id="KW-1185">Reference proteome</keyword>
<dbReference type="AlphaFoldDB" id="A0AA88CNL3"/>
<dbReference type="PANTHER" id="PTHR10668">
    <property type="entry name" value="PHYTOENE DEHYDROGENASE"/>
    <property type="match status" value="1"/>
</dbReference>
<dbReference type="InterPro" id="IPR027417">
    <property type="entry name" value="P-loop_NTPase"/>
</dbReference>
<comment type="similarity">
    <text evidence="1">Belongs to the carotenoid/retinoid oxidoreductase family.</text>
</comment>
<evidence type="ECO:0000313" key="5">
    <source>
        <dbReference type="EMBL" id="GMN23547.1"/>
    </source>
</evidence>
<accession>A0AA88CNL3</accession>
<comment type="caution">
    <text evidence="5">The sequence shown here is derived from an EMBL/GenBank/DDBJ whole genome shotgun (WGS) entry which is preliminary data.</text>
</comment>
<organism evidence="5 6">
    <name type="scientific">Ficus carica</name>
    <name type="common">Common fig</name>
    <dbReference type="NCBI Taxonomy" id="3494"/>
    <lineage>
        <taxon>Eukaryota</taxon>
        <taxon>Viridiplantae</taxon>
        <taxon>Streptophyta</taxon>
        <taxon>Embryophyta</taxon>
        <taxon>Tracheophyta</taxon>
        <taxon>Spermatophyta</taxon>
        <taxon>Magnoliopsida</taxon>
        <taxon>eudicotyledons</taxon>
        <taxon>Gunneridae</taxon>
        <taxon>Pentapetalae</taxon>
        <taxon>rosids</taxon>
        <taxon>fabids</taxon>
        <taxon>Rosales</taxon>
        <taxon>Moraceae</taxon>
        <taxon>Ficeae</taxon>
        <taxon>Ficus</taxon>
    </lineage>
</organism>
<dbReference type="SUPFAM" id="SSF51905">
    <property type="entry name" value="FAD/NAD(P)-binding domain"/>
    <property type="match status" value="1"/>
</dbReference>
<dbReference type="Pfam" id="PF00025">
    <property type="entry name" value="Arf"/>
    <property type="match status" value="1"/>
</dbReference>
<evidence type="ECO:0000313" key="6">
    <source>
        <dbReference type="Proteomes" id="UP001187192"/>
    </source>
</evidence>
<evidence type="ECO:0000256" key="3">
    <source>
        <dbReference type="ARBA" id="ARBA00023134"/>
    </source>
</evidence>
<feature type="binding site" evidence="4">
    <location>
        <begin position="20"/>
        <end position="23"/>
    </location>
    <ligand>
        <name>GTP</name>
        <dbReference type="ChEBI" id="CHEBI:37565"/>
    </ligand>
</feature>
<dbReference type="SUPFAM" id="SSF52540">
    <property type="entry name" value="P-loop containing nucleoside triphosphate hydrolases"/>
    <property type="match status" value="1"/>
</dbReference>
<name>A0AA88CNL3_FICCA</name>
<gene>
    <name evidence="5" type="ORF">TIFTF001_047566</name>
</gene>
<evidence type="ECO:0000256" key="4">
    <source>
        <dbReference type="PIRSR" id="PIRSR606689-1"/>
    </source>
</evidence>
<dbReference type="EMBL" id="BTGU01005469">
    <property type="protein sequence ID" value="GMN23547.1"/>
    <property type="molecule type" value="Genomic_DNA"/>
</dbReference>
<dbReference type="GO" id="GO:0003924">
    <property type="term" value="F:GTPase activity"/>
    <property type="evidence" value="ECO:0007669"/>
    <property type="project" value="InterPro"/>
</dbReference>
<dbReference type="PANTHER" id="PTHR10668:SF103">
    <property type="entry name" value="PYRIDINE NUCLEOTIDE-DISULFIDE OXIDOREDUCTASE DOMAIN-CONTAINING PROTEIN 2"/>
    <property type="match status" value="1"/>
</dbReference>
<reference evidence="5" key="1">
    <citation type="submission" date="2023-07" db="EMBL/GenBank/DDBJ databases">
        <title>draft genome sequence of fig (Ficus carica).</title>
        <authorList>
            <person name="Takahashi T."/>
            <person name="Nishimura K."/>
        </authorList>
    </citation>
    <scope>NUCLEOTIDE SEQUENCE</scope>
</reference>
<dbReference type="Gene3D" id="3.40.50.300">
    <property type="entry name" value="P-loop containing nucleotide triphosphate hydrolases"/>
    <property type="match status" value="1"/>
</dbReference>
<dbReference type="InterPro" id="IPR006689">
    <property type="entry name" value="Small_GTPase_ARF/SAR"/>
</dbReference>